<dbReference type="OrthoDB" id="5461114at2"/>
<dbReference type="eggNOG" id="COG4396">
    <property type="taxonomic scope" value="Bacteria"/>
</dbReference>
<dbReference type="GO" id="GO:0042262">
    <property type="term" value="P:DNA protection"/>
    <property type="evidence" value="ECO:0007669"/>
    <property type="project" value="InterPro"/>
</dbReference>
<gene>
    <name evidence="1" type="ordered locus">DvMF_1268</name>
</gene>
<dbReference type="HOGENOM" id="CLU_129156_0_0_7"/>
<proteinExistence type="predicted"/>
<dbReference type="KEGG" id="dvm:DvMF_1268"/>
<dbReference type="Pfam" id="PF07352">
    <property type="entry name" value="Phage_Mu_Gam"/>
    <property type="match status" value="1"/>
</dbReference>
<protein>
    <submittedName>
        <fullName evidence="1">Mu Gam family protein</fullName>
    </submittedName>
</protein>
<organism evidence="1">
    <name type="scientific">Nitratidesulfovibrio vulgaris (strain DSM 19637 / Miyazaki F)</name>
    <name type="common">Desulfovibrio vulgaris</name>
    <dbReference type="NCBI Taxonomy" id="883"/>
    <lineage>
        <taxon>Bacteria</taxon>
        <taxon>Pseudomonadati</taxon>
        <taxon>Thermodesulfobacteriota</taxon>
        <taxon>Desulfovibrionia</taxon>
        <taxon>Desulfovibrionales</taxon>
        <taxon>Desulfovibrionaceae</taxon>
        <taxon>Nitratidesulfovibrio</taxon>
    </lineage>
</organism>
<evidence type="ECO:0000313" key="1">
    <source>
        <dbReference type="EMBL" id="ACL08217.1"/>
    </source>
</evidence>
<reference evidence="1" key="1">
    <citation type="submission" date="2008-10" db="EMBL/GenBank/DDBJ databases">
        <title>Complete sequence of Desulfovibrio vulgaris str. 'Miyazaki F'.</title>
        <authorList>
            <person name="Lucas S."/>
            <person name="Copeland A."/>
            <person name="Lapidus A."/>
            <person name="Glavina del Rio T."/>
            <person name="Dalin E."/>
            <person name="Tice H."/>
            <person name="Bruce D."/>
            <person name="Goodwin L."/>
            <person name="Pitluck S."/>
            <person name="Sims D."/>
            <person name="Brettin T."/>
            <person name="Detter J.C."/>
            <person name="Han C."/>
            <person name="Larimer F."/>
            <person name="Land M."/>
            <person name="Hauser L."/>
            <person name="Kyrpides N."/>
            <person name="Mikhailova N."/>
            <person name="Hazen T.C."/>
            <person name="Richardson P."/>
        </authorList>
    </citation>
    <scope>NUCLEOTIDE SEQUENCE</scope>
    <source>
        <strain evidence="1">Miyazaki F</strain>
    </source>
</reference>
<accession>B8DLF5</accession>
<dbReference type="EMBL" id="CP001197">
    <property type="protein sequence ID" value="ACL08217.1"/>
    <property type="molecule type" value="Genomic_DNA"/>
</dbReference>
<dbReference type="Gene3D" id="1.20.5.170">
    <property type="match status" value="1"/>
</dbReference>
<dbReference type="InterPro" id="IPR009951">
    <property type="entry name" value="Host-nuc_inhib_Gam"/>
</dbReference>
<name>B8DLF5_NITV9</name>
<dbReference type="AlphaFoldDB" id="B8DLF5"/>
<dbReference type="GO" id="GO:0003690">
    <property type="term" value="F:double-stranded DNA binding"/>
    <property type="evidence" value="ECO:0007669"/>
    <property type="project" value="InterPro"/>
</dbReference>
<dbReference type="SUPFAM" id="SSF161266">
    <property type="entry name" value="Gam-like"/>
    <property type="match status" value="1"/>
</dbReference>
<sequence length="169" mass="18518">MARRKPNPVIIADRPQAEGALAEIAVINRKLTGIETDMNTAIDAAKAAAGQASAPLLARRADLENAVATWATLNKAELFMDRKSIDLGFGVVGFRQATKLKQVPRVTVAMTLERLRELGFLDGIRVKEEVNKEVAAGWPASKLELVGLKRHITDDFYIEIAREDVERAA</sequence>
<dbReference type="STRING" id="883.DvMF_1268"/>